<name>A8P987_COPC7</name>
<organism evidence="9 10">
    <name type="scientific">Coprinopsis cinerea (strain Okayama-7 / 130 / ATCC MYA-4618 / FGSC 9003)</name>
    <name type="common">Inky cap fungus</name>
    <name type="synonym">Hormographiella aspergillata</name>
    <dbReference type="NCBI Taxonomy" id="240176"/>
    <lineage>
        <taxon>Eukaryota</taxon>
        <taxon>Fungi</taxon>
        <taxon>Dikarya</taxon>
        <taxon>Basidiomycota</taxon>
        <taxon>Agaricomycotina</taxon>
        <taxon>Agaricomycetes</taxon>
        <taxon>Agaricomycetidae</taxon>
        <taxon>Agaricales</taxon>
        <taxon>Agaricineae</taxon>
        <taxon>Psathyrellaceae</taxon>
        <taxon>Coprinopsis</taxon>
    </lineage>
</organism>
<accession>A8P987</accession>
<dbReference type="GO" id="GO:0097363">
    <property type="term" value="F:protein O-acetylglucosaminyltransferase activity"/>
    <property type="evidence" value="ECO:0007669"/>
    <property type="project" value="TreeGrafter"/>
</dbReference>
<dbReference type="GO" id="GO:0005783">
    <property type="term" value="C:endoplasmic reticulum"/>
    <property type="evidence" value="ECO:0007669"/>
    <property type="project" value="TreeGrafter"/>
</dbReference>
<keyword evidence="5" id="KW-1133">Transmembrane helix</keyword>
<evidence type="ECO:0000313" key="9">
    <source>
        <dbReference type="EMBL" id="EAU82118.2"/>
    </source>
</evidence>
<keyword evidence="2" id="KW-0328">Glycosyltransferase</keyword>
<dbReference type="PANTHER" id="PTHR20961">
    <property type="entry name" value="GLYCOSYLTRANSFERASE"/>
    <property type="match status" value="1"/>
</dbReference>
<keyword evidence="10" id="KW-1185">Reference proteome</keyword>
<dbReference type="EMBL" id="AACS02000011">
    <property type="protein sequence ID" value="EAU82118.2"/>
    <property type="molecule type" value="Genomic_DNA"/>
</dbReference>
<keyword evidence="6" id="KW-0472">Membrane</keyword>
<dbReference type="GO" id="GO:0016020">
    <property type="term" value="C:membrane"/>
    <property type="evidence" value="ECO:0007669"/>
    <property type="project" value="UniProtKB-SubCell"/>
</dbReference>
<protein>
    <recommendedName>
        <fullName evidence="8">Glycosyltransferase 61 catalytic domain-containing protein</fullName>
    </recommendedName>
</protein>
<dbReference type="HOGENOM" id="CLU_033167_1_0_1"/>
<keyword evidence="3" id="KW-0808">Transferase</keyword>
<dbReference type="RefSeq" id="XP_001839722.2">
    <property type="nucleotide sequence ID" value="XM_001839670.2"/>
</dbReference>
<dbReference type="PANTHER" id="PTHR20961:SF38">
    <property type="entry name" value="PROTEIN O-LINKED-MANNOSE BETA-1,4-N-ACETYLGLUCOSAMINYLTRANSFERASE 2"/>
    <property type="match status" value="1"/>
</dbReference>
<evidence type="ECO:0000256" key="1">
    <source>
        <dbReference type="ARBA" id="ARBA00004167"/>
    </source>
</evidence>
<dbReference type="AlphaFoldDB" id="A8P987"/>
<reference evidence="9 10" key="1">
    <citation type="journal article" date="2010" name="Proc. Natl. Acad. Sci. U.S.A.">
        <title>Insights into evolution of multicellular fungi from the assembled chromosomes of the mushroom Coprinopsis cinerea (Coprinus cinereus).</title>
        <authorList>
            <person name="Stajich J.E."/>
            <person name="Wilke S.K."/>
            <person name="Ahren D."/>
            <person name="Au C.H."/>
            <person name="Birren B.W."/>
            <person name="Borodovsky M."/>
            <person name="Burns C."/>
            <person name="Canback B."/>
            <person name="Casselton L.A."/>
            <person name="Cheng C.K."/>
            <person name="Deng J."/>
            <person name="Dietrich F.S."/>
            <person name="Fargo D.C."/>
            <person name="Farman M.L."/>
            <person name="Gathman A.C."/>
            <person name="Goldberg J."/>
            <person name="Guigo R."/>
            <person name="Hoegger P.J."/>
            <person name="Hooker J.B."/>
            <person name="Huggins A."/>
            <person name="James T.Y."/>
            <person name="Kamada T."/>
            <person name="Kilaru S."/>
            <person name="Kodira C."/>
            <person name="Kues U."/>
            <person name="Kupfer D."/>
            <person name="Kwan H.S."/>
            <person name="Lomsadze A."/>
            <person name="Li W."/>
            <person name="Lilly W.W."/>
            <person name="Ma L.J."/>
            <person name="Mackey A.J."/>
            <person name="Manning G."/>
            <person name="Martin F."/>
            <person name="Muraguchi H."/>
            <person name="Natvig D.O."/>
            <person name="Palmerini H."/>
            <person name="Ramesh M.A."/>
            <person name="Rehmeyer C.J."/>
            <person name="Roe B.A."/>
            <person name="Shenoy N."/>
            <person name="Stanke M."/>
            <person name="Ter-Hovhannisyan V."/>
            <person name="Tunlid A."/>
            <person name="Velagapudi R."/>
            <person name="Vision T.J."/>
            <person name="Zeng Q."/>
            <person name="Zolan M.E."/>
            <person name="Pukkila P.J."/>
        </authorList>
    </citation>
    <scope>NUCLEOTIDE SEQUENCE [LARGE SCALE GENOMIC DNA]</scope>
    <source>
        <strain evidence="10">Okayama-7 / 130 / ATCC MYA-4618 / FGSC 9003</strain>
    </source>
</reference>
<dbReference type="VEuPathDB" id="FungiDB:CC1G_09577"/>
<evidence type="ECO:0000259" key="8">
    <source>
        <dbReference type="Pfam" id="PF04577"/>
    </source>
</evidence>
<dbReference type="OrthoDB" id="529273at2759"/>
<evidence type="ECO:0000313" key="10">
    <source>
        <dbReference type="Proteomes" id="UP000001861"/>
    </source>
</evidence>
<keyword evidence="7" id="KW-0325">Glycoprotein</keyword>
<evidence type="ECO:0000256" key="7">
    <source>
        <dbReference type="ARBA" id="ARBA00023180"/>
    </source>
</evidence>
<dbReference type="Proteomes" id="UP000001861">
    <property type="component" value="Unassembled WGS sequence"/>
</dbReference>
<keyword evidence="4" id="KW-0812">Transmembrane</keyword>
<dbReference type="OMA" id="LFLGAWR"/>
<gene>
    <name evidence="9" type="ORF">CC1G_09577</name>
</gene>
<evidence type="ECO:0000256" key="3">
    <source>
        <dbReference type="ARBA" id="ARBA00022679"/>
    </source>
</evidence>
<feature type="domain" description="Glycosyltransferase 61 catalytic" evidence="8">
    <location>
        <begin position="113"/>
        <end position="374"/>
    </location>
</feature>
<dbReference type="InterPro" id="IPR007657">
    <property type="entry name" value="Glycosyltransferase_61"/>
</dbReference>
<dbReference type="eggNOG" id="ENOG502RV66">
    <property type="taxonomic scope" value="Eukaryota"/>
</dbReference>
<dbReference type="KEGG" id="cci:CC1G_09577"/>
<sequence>MAFVRGLTERHRGFAGGDERQYAFVNGFSVIDRLYLRNGTFYVATNDSAFPPRTDLIGKPVALPLEPDVSDATDEEMQFLSPEDAPEVLGEVAALVPDFTVFLYDSPQFMPHFYHWWGEIILGMWRVYSTLALGKKWSTSDPVDFPLPWPARFVLPAVSGTEWRDRAGIIGPTMRPAFPQASIEKADYWNDLIKLGTTVVFERSMIINRDAAHKHPLSNRWFKMVGGTMSLTAPDLFWEPLRQSLVRNTIGYVPAVDSRGRILATSLKPSPPPPSSPIAFDDDTGVSDTASGRYNLPVVTYISRQGGGRRLVAEDHELLVESLKELERQGLCTVLIPQMEKLSIREQVAIIAKTTILVGVHGNGLTHQLIMPPSLRSAIFEIMDPPSYVFDYEMLARNMGHKHYAVHNDTLLTYPKGKTHNGIHFTDGFHGESIPVYGPVIADMIRRRLTEPDEAVED</sequence>
<evidence type="ECO:0000256" key="2">
    <source>
        <dbReference type="ARBA" id="ARBA00022676"/>
    </source>
</evidence>
<proteinExistence type="predicted"/>
<evidence type="ECO:0000256" key="4">
    <source>
        <dbReference type="ARBA" id="ARBA00022692"/>
    </source>
</evidence>
<dbReference type="InterPro" id="IPR049625">
    <property type="entry name" value="Glyco_transf_61_cat"/>
</dbReference>
<comment type="subcellular location">
    <subcellularLocation>
        <location evidence="1">Membrane</location>
        <topology evidence="1">Single-pass membrane protein</topology>
    </subcellularLocation>
</comment>
<dbReference type="Pfam" id="PF04577">
    <property type="entry name" value="Glyco_transf_61"/>
    <property type="match status" value="1"/>
</dbReference>
<dbReference type="InParanoid" id="A8P987"/>
<comment type="caution">
    <text evidence="9">The sequence shown here is derived from an EMBL/GenBank/DDBJ whole genome shotgun (WGS) entry which is preliminary data.</text>
</comment>
<dbReference type="GO" id="GO:0035269">
    <property type="term" value="P:protein O-linked glycosylation via mannose"/>
    <property type="evidence" value="ECO:0007669"/>
    <property type="project" value="TreeGrafter"/>
</dbReference>
<evidence type="ECO:0000256" key="5">
    <source>
        <dbReference type="ARBA" id="ARBA00022989"/>
    </source>
</evidence>
<evidence type="ECO:0000256" key="6">
    <source>
        <dbReference type="ARBA" id="ARBA00023136"/>
    </source>
</evidence>
<dbReference type="GeneID" id="6016339"/>